<feature type="domain" description="FecR protein" evidence="2">
    <location>
        <begin position="57"/>
        <end position="146"/>
    </location>
</feature>
<feature type="chain" id="PRO_5011552767" evidence="1">
    <location>
        <begin position="23"/>
        <end position="148"/>
    </location>
</feature>
<organism evidence="3 4">
    <name type="scientific">Desulfobacula phenolica</name>
    <dbReference type="NCBI Taxonomy" id="90732"/>
    <lineage>
        <taxon>Bacteria</taxon>
        <taxon>Pseudomonadati</taxon>
        <taxon>Thermodesulfobacteriota</taxon>
        <taxon>Desulfobacteria</taxon>
        <taxon>Desulfobacterales</taxon>
        <taxon>Desulfobacteraceae</taxon>
        <taxon>Desulfobacula</taxon>
    </lineage>
</organism>
<proteinExistence type="predicted"/>
<keyword evidence="4" id="KW-1185">Reference proteome</keyword>
<gene>
    <name evidence="3" type="ORF">SAMN04487931_11615</name>
</gene>
<dbReference type="AlphaFoldDB" id="A0A1H2JUM6"/>
<evidence type="ECO:0000256" key="1">
    <source>
        <dbReference type="SAM" id="SignalP"/>
    </source>
</evidence>
<dbReference type="Proteomes" id="UP000199608">
    <property type="component" value="Unassembled WGS sequence"/>
</dbReference>
<feature type="signal peptide" evidence="1">
    <location>
        <begin position="1"/>
        <end position="22"/>
    </location>
</feature>
<dbReference type="RefSeq" id="WP_175530425.1">
    <property type="nucleotide sequence ID" value="NZ_FNLL01000016.1"/>
</dbReference>
<evidence type="ECO:0000259" key="2">
    <source>
        <dbReference type="Pfam" id="PF04773"/>
    </source>
</evidence>
<dbReference type="PANTHER" id="PTHR38731">
    <property type="entry name" value="LIPL45-RELATED LIPOPROTEIN-RELATED"/>
    <property type="match status" value="1"/>
</dbReference>
<dbReference type="InterPro" id="IPR006860">
    <property type="entry name" value="FecR"/>
</dbReference>
<evidence type="ECO:0000313" key="3">
    <source>
        <dbReference type="EMBL" id="SDU60204.1"/>
    </source>
</evidence>
<sequence>MFKRITFLLVIIFSIFEASAFAQNYVGGLRNVKGSGAVLRNGDQITARDGVRIHKGDKIITGKNGAMGIIFTDNTRISLGPDSEIIINDYIFNPEQGKFAFLTDMVQGTASYLSGAIGKFSPTSVKFKTPTATVGIRGTFFLVEVESK</sequence>
<dbReference type="EMBL" id="FNLL01000016">
    <property type="protein sequence ID" value="SDU60204.1"/>
    <property type="molecule type" value="Genomic_DNA"/>
</dbReference>
<evidence type="ECO:0000313" key="4">
    <source>
        <dbReference type="Proteomes" id="UP000199608"/>
    </source>
</evidence>
<protein>
    <submittedName>
        <fullName evidence="3">FecR family protein</fullName>
    </submittedName>
</protein>
<keyword evidence="1" id="KW-0732">Signal</keyword>
<name>A0A1H2JUM6_9BACT</name>
<dbReference type="Pfam" id="PF04773">
    <property type="entry name" value="FecR"/>
    <property type="match status" value="1"/>
</dbReference>
<reference evidence="4" key="1">
    <citation type="submission" date="2016-10" db="EMBL/GenBank/DDBJ databases">
        <authorList>
            <person name="Varghese N."/>
            <person name="Submissions S."/>
        </authorList>
    </citation>
    <scope>NUCLEOTIDE SEQUENCE [LARGE SCALE GENOMIC DNA]</scope>
    <source>
        <strain evidence="4">DSM 3384</strain>
    </source>
</reference>
<accession>A0A1H2JUM6</accession>